<protein>
    <recommendedName>
        <fullName evidence="1">ATPase BadF/BadG/BcrA/BcrD type domain-containing protein</fullName>
    </recommendedName>
</protein>
<name>A0A8E2I881_9BACI</name>
<feature type="domain" description="ATPase BadF/BadG/BcrA/BcrD type" evidence="1">
    <location>
        <begin position="5"/>
        <end position="290"/>
    </location>
</feature>
<evidence type="ECO:0000313" key="3">
    <source>
        <dbReference type="Proteomes" id="UP000189761"/>
    </source>
</evidence>
<dbReference type="RefSeq" id="WP_078110420.1">
    <property type="nucleotide sequence ID" value="NZ_CP065424.1"/>
</dbReference>
<dbReference type="EMBL" id="MTLA01000155">
    <property type="protein sequence ID" value="OOP67848.1"/>
    <property type="molecule type" value="Genomic_DNA"/>
</dbReference>
<dbReference type="PANTHER" id="PTHR43190">
    <property type="entry name" value="N-ACETYL-D-GLUCOSAMINE KINASE"/>
    <property type="match status" value="1"/>
</dbReference>
<sequence>MSYIIGIDAGGTKTKALILTENKEIVFEVDSGYGNPNIDFEAAVSNILDVLNACLESPYGPQCKQVVAGIAGIEAGENRQKINQYLKQTTALPIILVNDAVLAYHSIFELNDGVLTIAGTGSISYGRNGEKEEYAGGWGHLLGDEGSSYDIAIQACKQIIGEKETGITYSPLSLSILNHLGMRDANELKGFIYQATKGEIASLSYIVYLQAKEGSQEAKEIFRKAGTELGNQTIRLIKKLGLENPVSIGCKGSLLEKNIFVQQAFQQTISKELPSSIFLESDCIPASGALAISEIYKLNR</sequence>
<dbReference type="PANTHER" id="PTHR43190:SF3">
    <property type="entry name" value="N-ACETYL-D-GLUCOSAMINE KINASE"/>
    <property type="match status" value="1"/>
</dbReference>
<gene>
    <name evidence="2" type="ORF">BWZ43_13680</name>
</gene>
<dbReference type="AlphaFoldDB" id="A0A8E2I881"/>
<dbReference type="InterPro" id="IPR002731">
    <property type="entry name" value="ATPase_BadF"/>
</dbReference>
<evidence type="ECO:0000313" key="2">
    <source>
        <dbReference type="EMBL" id="OOP67848.1"/>
    </source>
</evidence>
<evidence type="ECO:0000259" key="1">
    <source>
        <dbReference type="Pfam" id="PF01869"/>
    </source>
</evidence>
<dbReference type="Gene3D" id="3.30.420.40">
    <property type="match status" value="2"/>
</dbReference>
<dbReference type="CDD" id="cd24007">
    <property type="entry name" value="ASKHA_NBD_eukNAGK-like"/>
    <property type="match status" value="1"/>
</dbReference>
<comment type="caution">
    <text evidence="2">The sequence shown here is derived from an EMBL/GenBank/DDBJ whole genome shotgun (WGS) entry which is preliminary data.</text>
</comment>
<accession>A0A8E2I881</accession>
<dbReference type="SUPFAM" id="SSF53067">
    <property type="entry name" value="Actin-like ATPase domain"/>
    <property type="match status" value="2"/>
</dbReference>
<dbReference type="Proteomes" id="UP000189761">
    <property type="component" value="Unassembled WGS sequence"/>
</dbReference>
<dbReference type="InterPro" id="IPR052519">
    <property type="entry name" value="Euk-type_GlcNAc_Kinase"/>
</dbReference>
<dbReference type="Pfam" id="PF01869">
    <property type="entry name" value="BcrAD_BadFG"/>
    <property type="match status" value="1"/>
</dbReference>
<reference evidence="2 3" key="1">
    <citation type="submission" date="2017-01" db="EMBL/GenBank/DDBJ databases">
        <title>Draft genome sequence of Bacillus oleronius.</title>
        <authorList>
            <person name="Allam M."/>
        </authorList>
    </citation>
    <scope>NUCLEOTIDE SEQUENCE [LARGE SCALE GENOMIC DNA]</scope>
    <source>
        <strain evidence="2 3">DSM 9356</strain>
    </source>
</reference>
<proteinExistence type="predicted"/>
<dbReference type="InterPro" id="IPR043129">
    <property type="entry name" value="ATPase_NBD"/>
</dbReference>
<keyword evidence="3" id="KW-1185">Reference proteome</keyword>
<organism evidence="2 3">
    <name type="scientific">Heyndrickxia oleronia</name>
    <dbReference type="NCBI Taxonomy" id="38875"/>
    <lineage>
        <taxon>Bacteria</taxon>
        <taxon>Bacillati</taxon>
        <taxon>Bacillota</taxon>
        <taxon>Bacilli</taxon>
        <taxon>Bacillales</taxon>
        <taxon>Bacillaceae</taxon>
        <taxon>Heyndrickxia</taxon>
    </lineage>
</organism>